<sequence>MLIAQLFQNPGLLRHLPFLCSRRLFSASPIDVFSFGYSGRTVTFEFRGVPSLCKKRLGTTDYVSNKKIVEAAVSAVPTCDLVALGVGSPELDVIRRYLVFEESKQSKNASVRKFKGARHLLNGYRQHIHVVTGADAAGIKVVAIGRSKRSEAISFGEAATGHKFELLRLLSLYLRKGDVLKVPEIREDFKLAAPAIYQAVVTEGAVYCLCRLHESIYNIDTITLSRRRNVKVLVVVDDWLVRELAHMVRRKLPQLIGENAPPARETLENIDNRSSAGWRRFLLRFVVLPLIVVVGTVGYKLCVLLGAPFMDCVARLSGRTALGISASPEMQLGSSKAQSSNTSRD</sequence>
<dbReference type="EMBL" id="LK391708">
    <property type="protein sequence ID" value="CDR95432.1"/>
    <property type="molecule type" value="Genomic_DNA"/>
</dbReference>
<dbReference type="Proteomes" id="UP000033188">
    <property type="component" value="Chromosome 2"/>
</dbReference>
<evidence type="ECO:0000256" key="1">
    <source>
        <dbReference type="SAM" id="Phobius"/>
    </source>
</evidence>
<dbReference type="OrthoDB" id="366161at2759"/>
<dbReference type="GeneID" id="24563973"/>
<evidence type="ECO:0000313" key="3">
    <source>
        <dbReference type="Proteomes" id="UP000033188"/>
    </source>
</evidence>
<dbReference type="VEuPathDB" id="PiroplasmaDB:BBBOND_0205900"/>
<name>A0A061D5Y9_BABBI</name>
<gene>
    <name evidence="2" type="ORF">BBBOND_0205900</name>
</gene>
<keyword evidence="1" id="KW-0472">Membrane</keyword>
<reference evidence="3" key="1">
    <citation type="submission" date="2014-06" db="EMBL/GenBank/DDBJ databases">
        <authorList>
            <person name="Aslett M."/>
            <person name="De Silva N."/>
        </authorList>
    </citation>
    <scope>NUCLEOTIDE SEQUENCE [LARGE SCALE GENOMIC DNA]</scope>
    <source>
        <strain evidence="3">Bond</strain>
    </source>
</reference>
<evidence type="ECO:0000313" key="2">
    <source>
        <dbReference type="EMBL" id="CDR95432.1"/>
    </source>
</evidence>
<dbReference type="RefSeq" id="XP_012767618.1">
    <property type="nucleotide sequence ID" value="XM_012912164.1"/>
</dbReference>
<proteinExistence type="predicted"/>
<organism evidence="2 3">
    <name type="scientific">Babesia bigemina</name>
    <dbReference type="NCBI Taxonomy" id="5866"/>
    <lineage>
        <taxon>Eukaryota</taxon>
        <taxon>Sar</taxon>
        <taxon>Alveolata</taxon>
        <taxon>Apicomplexa</taxon>
        <taxon>Aconoidasida</taxon>
        <taxon>Piroplasmida</taxon>
        <taxon>Babesiidae</taxon>
        <taxon>Babesia</taxon>
    </lineage>
</organism>
<protein>
    <submittedName>
        <fullName evidence="2">Uncharacterized protein</fullName>
    </submittedName>
</protein>
<accession>A0A061D5Y9</accession>
<feature type="transmembrane region" description="Helical" evidence="1">
    <location>
        <begin position="281"/>
        <end position="301"/>
    </location>
</feature>
<keyword evidence="1" id="KW-0812">Transmembrane</keyword>
<dbReference type="AlphaFoldDB" id="A0A061D5Y9"/>
<dbReference type="OMA" id="ARYIDFK"/>
<keyword evidence="1" id="KW-1133">Transmembrane helix</keyword>
<keyword evidence="3" id="KW-1185">Reference proteome</keyword>
<dbReference type="KEGG" id="bbig:BBBOND_0205900"/>